<sequence length="132" mass="15192">MPGGAVSSATDDLGDDAVPPLPATRGDITCVRTSEDKVGIVSCPMRTIWDSILRPVLSRVRPEELLSLLFVLHISFRITFRSSDAYIFARGYRPDTDEFLERSETEFGQIPFQDKYTWCWLLQWIAWFMWGR</sequence>
<name>A0A2T4H7D0_FUSCU</name>
<comment type="caution">
    <text evidence="2">The sequence shown here is derived from an EMBL/GenBank/DDBJ whole genome shotgun (WGS) entry which is preliminary data.</text>
</comment>
<feature type="region of interest" description="Disordered" evidence="1">
    <location>
        <begin position="1"/>
        <end position="21"/>
    </location>
</feature>
<keyword evidence="3" id="KW-1185">Reference proteome</keyword>
<dbReference type="OrthoDB" id="5079997at2759"/>
<protein>
    <submittedName>
        <fullName evidence="2">Uncharacterized protein</fullName>
    </submittedName>
</protein>
<gene>
    <name evidence="2" type="ORF">FCULG_00002882</name>
</gene>
<evidence type="ECO:0000313" key="2">
    <source>
        <dbReference type="EMBL" id="PTD11667.1"/>
    </source>
</evidence>
<evidence type="ECO:0000313" key="3">
    <source>
        <dbReference type="Proteomes" id="UP000241587"/>
    </source>
</evidence>
<organism evidence="2 3">
    <name type="scientific">Fusarium culmorum</name>
    <dbReference type="NCBI Taxonomy" id="5516"/>
    <lineage>
        <taxon>Eukaryota</taxon>
        <taxon>Fungi</taxon>
        <taxon>Dikarya</taxon>
        <taxon>Ascomycota</taxon>
        <taxon>Pezizomycotina</taxon>
        <taxon>Sordariomycetes</taxon>
        <taxon>Hypocreomycetidae</taxon>
        <taxon>Hypocreales</taxon>
        <taxon>Nectriaceae</taxon>
        <taxon>Fusarium</taxon>
    </lineage>
</organism>
<proteinExistence type="predicted"/>
<dbReference type="AlphaFoldDB" id="A0A2T4H7D0"/>
<dbReference type="EMBL" id="PVEM01000001">
    <property type="protein sequence ID" value="PTD11667.1"/>
    <property type="molecule type" value="Genomic_DNA"/>
</dbReference>
<dbReference type="Proteomes" id="UP000241587">
    <property type="component" value="Unassembled WGS sequence"/>
</dbReference>
<accession>A0A2T4H7D0</accession>
<evidence type="ECO:0000256" key="1">
    <source>
        <dbReference type="SAM" id="MobiDB-lite"/>
    </source>
</evidence>
<reference evidence="2 3" key="1">
    <citation type="submission" date="2018-02" db="EMBL/GenBank/DDBJ databases">
        <title>Fusarium culmorum secondary metabolites in fungal-bacterial-plant interactions.</title>
        <authorList>
            <person name="Schmidt R."/>
        </authorList>
    </citation>
    <scope>NUCLEOTIDE SEQUENCE [LARGE SCALE GENOMIC DNA]</scope>
    <source>
        <strain evidence="2 3">PV</strain>
    </source>
</reference>